<reference evidence="2 3" key="1">
    <citation type="submission" date="2018-01" db="EMBL/GenBank/DDBJ databases">
        <title>Whole genome sequencing of Histamine producing bacteria.</title>
        <authorList>
            <person name="Butler K."/>
        </authorList>
    </citation>
    <scope>NUCLEOTIDE SEQUENCE [LARGE SCALE GENOMIC DNA]</scope>
    <source>
        <strain evidence="2 3">A6-1</strain>
    </source>
</reference>
<dbReference type="Proteomes" id="UP000240989">
    <property type="component" value="Unassembled WGS sequence"/>
</dbReference>
<name>A0ABX5H2B5_PHOAN</name>
<evidence type="ECO:0000259" key="1">
    <source>
        <dbReference type="PROSITE" id="PS51832"/>
    </source>
</evidence>
<evidence type="ECO:0000313" key="2">
    <source>
        <dbReference type="EMBL" id="PSX07088.1"/>
    </source>
</evidence>
<dbReference type="CDD" id="cd00077">
    <property type="entry name" value="HDc"/>
    <property type="match status" value="1"/>
</dbReference>
<dbReference type="Pfam" id="PF13487">
    <property type="entry name" value="HD_5"/>
    <property type="match status" value="1"/>
</dbReference>
<accession>A0ABX5H2B5</accession>
<gene>
    <name evidence="2" type="ORF">C0W27_16085</name>
</gene>
<comment type="caution">
    <text evidence="2">The sequence shown here is derived from an EMBL/GenBank/DDBJ whole genome shotgun (WGS) entry which is preliminary data.</text>
</comment>
<dbReference type="PANTHER" id="PTHR45228">
    <property type="entry name" value="CYCLIC DI-GMP PHOSPHODIESTERASE TM_0186-RELATED"/>
    <property type="match status" value="1"/>
</dbReference>
<keyword evidence="3" id="KW-1185">Reference proteome</keyword>
<dbReference type="EMBL" id="PYOU01000014">
    <property type="protein sequence ID" value="PSX07088.1"/>
    <property type="molecule type" value="Genomic_DNA"/>
</dbReference>
<evidence type="ECO:0000313" key="3">
    <source>
        <dbReference type="Proteomes" id="UP000240989"/>
    </source>
</evidence>
<dbReference type="PROSITE" id="PS51832">
    <property type="entry name" value="HD_GYP"/>
    <property type="match status" value="1"/>
</dbReference>
<dbReference type="InterPro" id="IPR037522">
    <property type="entry name" value="HD_GYP_dom"/>
</dbReference>
<dbReference type="SUPFAM" id="SSF109604">
    <property type="entry name" value="HD-domain/PDEase-like"/>
    <property type="match status" value="1"/>
</dbReference>
<dbReference type="RefSeq" id="WP_052957740.1">
    <property type="nucleotide sequence ID" value="NZ_JZSW01000007.1"/>
</dbReference>
<dbReference type="InterPro" id="IPR003607">
    <property type="entry name" value="HD/PDEase_dom"/>
</dbReference>
<protein>
    <submittedName>
        <fullName evidence="2">HD domain-containing protein</fullName>
    </submittedName>
</protein>
<dbReference type="PANTHER" id="PTHR45228:SF5">
    <property type="entry name" value="CYCLIC DI-GMP PHOSPHODIESTERASE VC_1348-RELATED"/>
    <property type="match status" value="1"/>
</dbReference>
<organism evidence="2 3">
    <name type="scientific">Photobacterium angustum</name>
    <dbReference type="NCBI Taxonomy" id="661"/>
    <lineage>
        <taxon>Bacteria</taxon>
        <taxon>Pseudomonadati</taxon>
        <taxon>Pseudomonadota</taxon>
        <taxon>Gammaproteobacteria</taxon>
        <taxon>Vibrionales</taxon>
        <taxon>Vibrionaceae</taxon>
        <taxon>Photobacterium</taxon>
    </lineage>
</organism>
<dbReference type="Gene3D" id="1.10.3210.10">
    <property type="entry name" value="Hypothetical protein af1432"/>
    <property type="match status" value="1"/>
</dbReference>
<sequence>MHSIIFGEHFSEDDQVKADHIEDTIIDLLVALTSTIETPLVDTVYKHNNRCGEIVSILLKNLNLHSLNDTDRNFILNTPKAAKYMAVASKMHDIGKSQTPSHLLMQPSRLTNAEFAMVREHTTQPTEMLFEKMRYRDNVFVKILEDCVRYHHESFNGCGYPDQLAGDDIPLVGRLMAVSDTFDNLINKTVYAGAMTFDEAKEIIISQSGIRFDPKIVESFLASESQLRILMSDINT</sequence>
<dbReference type="InterPro" id="IPR052020">
    <property type="entry name" value="Cyclic_di-GMP/3'3'-cGAMP_PDE"/>
</dbReference>
<feature type="domain" description="HD-GYP" evidence="1">
    <location>
        <begin position="22"/>
        <end position="236"/>
    </location>
</feature>
<proteinExistence type="predicted"/>